<sequence>MYKQALSDCILKRITISQPNLNTVLSYFKEQEVRKDEILLAEGEASKRMYFVKNGCLRIYFLQADGAEATRYLAFENNFATGLTGFISQQPSQENIQALEKTEVLYIAREDFYTLLDQIPEWEKFYRSYLEGAYVTNTKRLMSFITMDATTRYQSLIAEHPTILQRLSNRMVANYLGISQEALSRLKHKLLNSKQ</sequence>
<dbReference type="Proteomes" id="UP000537718">
    <property type="component" value="Unassembled WGS sequence"/>
</dbReference>
<feature type="domain" description="Cyclic nucleotide-binding" evidence="1">
    <location>
        <begin position="16"/>
        <end position="116"/>
    </location>
</feature>
<dbReference type="SUPFAM" id="SSF51206">
    <property type="entry name" value="cAMP-binding domain-like"/>
    <property type="match status" value="1"/>
</dbReference>
<name>A0A7W8YRI7_9SPHI</name>
<organism evidence="2 3">
    <name type="scientific">Pedobacter cryoconitis</name>
    <dbReference type="NCBI Taxonomy" id="188932"/>
    <lineage>
        <taxon>Bacteria</taxon>
        <taxon>Pseudomonadati</taxon>
        <taxon>Bacteroidota</taxon>
        <taxon>Sphingobacteriia</taxon>
        <taxon>Sphingobacteriales</taxon>
        <taxon>Sphingobacteriaceae</taxon>
        <taxon>Pedobacter</taxon>
    </lineage>
</organism>
<dbReference type="Gene3D" id="2.60.120.10">
    <property type="entry name" value="Jelly Rolls"/>
    <property type="match status" value="1"/>
</dbReference>
<comment type="caution">
    <text evidence="2">The sequence shown here is derived from an EMBL/GenBank/DDBJ whole genome shotgun (WGS) entry which is preliminary data.</text>
</comment>
<evidence type="ECO:0000259" key="1">
    <source>
        <dbReference type="PROSITE" id="PS50042"/>
    </source>
</evidence>
<dbReference type="CDD" id="cd00038">
    <property type="entry name" value="CAP_ED"/>
    <property type="match status" value="1"/>
</dbReference>
<dbReference type="EMBL" id="JACHCF010000003">
    <property type="protein sequence ID" value="MBB5620489.1"/>
    <property type="molecule type" value="Genomic_DNA"/>
</dbReference>
<dbReference type="Pfam" id="PF00027">
    <property type="entry name" value="cNMP_binding"/>
    <property type="match status" value="1"/>
</dbReference>
<dbReference type="AlphaFoldDB" id="A0A7W8YRI7"/>
<dbReference type="InterPro" id="IPR000595">
    <property type="entry name" value="cNMP-bd_dom"/>
</dbReference>
<proteinExistence type="predicted"/>
<dbReference type="PROSITE" id="PS50042">
    <property type="entry name" value="CNMP_BINDING_3"/>
    <property type="match status" value="1"/>
</dbReference>
<dbReference type="InterPro" id="IPR014710">
    <property type="entry name" value="RmlC-like_jellyroll"/>
</dbReference>
<evidence type="ECO:0000313" key="2">
    <source>
        <dbReference type="EMBL" id="MBB5620489.1"/>
    </source>
</evidence>
<accession>A0A7W8YRI7</accession>
<dbReference type="InterPro" id="IPR018490">
    <property type="entry name" value="cNMP-bd_dom_sf"/>
</dbReference>
<reference evidence="2 3" key="1">
    <citation type="submission" date="2020-08" db="EMBL/GenBank/DDBJ databases">
        <title>Genomic Encyclopedia of Type Strains, Phase IV (KMG-V): Genome sequencing to study the core and pangenomes of soil and plant-associated prokaryotes.</title>
        <authorList>
            <person name="Whitman W."/>
        </authorList>
    </citation>
    <scope>NUCLEOTIDE SEQUENCE [LARGE SCALE GENOMIC DNA]</scope>
    <source>
        <strain evidence="2 3">MP7CTX6</strain>
    </source>
</reference>
<protein>
    <submittedName>
        <fullName evidence="2">CRP-like cAMP-binding protein</fullName>
    </submittedName>
</protein>
<gene>
    <name evidence="2" type="ORF">HDE69_001538</name>
</gene>
<evidence type="ECO:0000313" key="3">
    <source>
        <dbReference type="Proteomes" id="UP000537718"/>
    </source>
</evidence>
<dbReference type="RefSeq" id="WP_183866512.1">
    <property type="nucleotide sequence ID" value="NZ_JACHCF010000003.1"/>
</dbReference>